<evidence type="ECO:0000259" key="2">
    <source>
        <dbReference type="PROSITE" id="PS50003"/>
    </source>
</evidence>
<dbReference type="AlphaFoldDB" id="A0AAN7U4P3"/>
<reference evidence="3 4" key="1">
    <citation type="submission" date="2023-11" db="EMBL/GenBank/DDBJ databases">
        <title>Dfirmibasis_genome.</title>
        <authorList>
            <person name="Edelbroek B."/>
            <person name="Kjellin J."/>
            <person name="Jerlstrom-Hultqvist J."/>
            <person name="Soderbom F."/>
        </authorList>
    </citation>
    <scope>NUCLEOTIDE SEQUENCE [LARGE SCALE GENOMIC DNA]</scope>
    <source>
        <strain evidence="3 4">TNS-C-14</strain>
    </source>
</reference>
<dbReference type="SMART" id="SM00233">
    <property type="entry name" value="PH"/>
    <property type="match status" value="1"/>
</dbReference>
<dbReference type="CDD" id="cd00118">
    <property type="entry name" value="LysM"/>
    <property type="match status" value="1"/>
</dbReference>
<dbReference type="PROSITE" id="PS50003">
    <property type="entry name" value="PH_DOMAIN"/>
    <property type="match status" value="1"/>
</dbReference>
<keyword evidence="4" id="KW-1185">Reference proteome</keyword>
<evidence type="ECO:0000313" key="3">
    <source>
        <dbReference type="EMBL" id="KAK5581875.1"/>
    </source>
</evidence>
<accession>A0AAN7U4P3</accession>
<evidence type="ECO:0000313" key="4">
    <source>
        <dbReference type="Proteomes" id="UP001344447"/>
    </source>
</evidence>
<proteinExistence type="predicted"/>
<feature type="domain" description="PH" evidence="2">
    <location>
        <begin position="84"/>
        <end position="181"/>
    </location>
</feature>
<dbReference type="SMART" id="SM00257">
    <property type="entry name" value="LysM"/>
    <property type="match status" value="1"/>
</dbReference>
<dbReference type="InterPro" id="IPR011993">
    <property type="entry name" value="PH-like_dom_sf"/>
</dbReference>
<organism evidence="3 4">
    <name type="scientific">Dictyostelium firmibasis</name>
    <dbReference type="NCBI Taxonomy" id="79012"/>
    <lineage>
        <taxon>Eukaryota</taxon>
        <taxon>Amoebozoa</taxon>
        <taxon>Evosea</taxon>
        <taxon>Eumycetozoa</taxon>
        <taxon>Dictyostelia</taxon>
        <taxon>Dictyosteliales</taxon>
        <taxon>Dictyosteliaceae</taxon>
        <taxon>Dictyostelium</taxon>
    </lineage>
</organism>
<name>A0AAN7U4P3_9MYCE</name>
<dbReference type="Gene3D" id="3.10.350.10">
    <property type="entry name" value="LysM domain"/>
    <property type="match status" value="1"/>
</dbReference>
<dbReference type="InterPro" id="IPR018392">
    <property type="entry name" value="LysM"/>
</dbReference>
<dbReference type="SUPFAM" id="SSF50729">
    <property type="entry name" value="PH domain-like"/>
    <property type="match status" value="1"/>
</dbReference>
<dbReference type="Gene3D" id="2.30.29.30">
    <property type="entry name" value="Pleckstrin-homology domain (PH domain)/Phosphotyrosine-binding domain (PTB)"/>
    <property type="match status" value="1"/>
</dbReference>
<dbReference type="SUPFAM" id="SSF54106">
    <property type="entry name" value="LysM domain"/>
    <property type="match status" value="1"/>
</dbReference>
<gene>
    <name evidence="3" type="ORF">RB653_003455</name>
</gene>
<dbReference type="InterPro" id="IPR045030">
    <property type="entry name" value="LYSM1-4"/>
</dbReference>
<dbReference type="Pfam" id="PF00169">
    <property type="entry name" value="PH"/>
    <property type="match status" value="1"/>
</dbReference>
<dbReference type="InterPro" id="IPR001849">
    <property type="entry name" value="PH_domain"/>
</dbReference>
<dbReference type="PANTHER" id="PTHR20932">
    <property type="entry name" value="LYSM AND PUTATIVE PEPTIDOGLYCAN-BINDING DOMAIN-CONTAINING PROTEIN"/>
    <property type="match status" value="1"/>
</dbReference>
<dbReference type="PANTHER" id="PTHR20932:SF16">
    <property type="entry name" value="PH DOMAIN-CONTAINING PROTEIN"/>
    <property type="match status" value="1"/>
</dbReference>
<dbReference type="Proteomes" id="UP001344447">
    <property type="component" value="Unassembled WGS sequence"/>
</dbReference>
<comment type="caution">
    <text evidence="3">The sequence shown here is derived from an EMBL/GenBank/DDBJ whole genome shotgun (WGS) entry which is preliminary data.</text>
</comment>
<protein>
    <recommendedName>
        <fullName evidence="2">PH domain-containing protein</fullName>
    </recommendedName>
</protein>
<dbReference type="InterPro" id="IPR036779">
    <property type="entry name" value="LysM_dom_sf"/>
</dbReference>
<feature type="compositionally biased region" description="Low complexity" evidence="1">
    <location>
        <begin position="213"/>
        <end position="223"/>
    </location>
</feature>
<evidence type="ECO:0000256" key="1">
    <source>
        <dbReference type="SAM" id="MobiDB-lite"/>
    </source>
</evidence>
<sequence>MGFDDGSFNSQSYSTSFNSLNNYYIPLNQSQQPQQSQAVQQQQQQQQQQNNELLSSGGVQNSDIVVNNNPVFQNLNLGHLGADKIIYEGLLIKQTKILKRWDPKYFCLLNSSLINFYDTTKTRVHRVFYLDQISISYKKMATDTEVKICLLIQDSGRTHYLYSQIPNQTEAWINALVTQKKILMQAKSNQFLLNSTPSYPSFPLSTSPPPYYNNNNNNNNNNNSFGMMIEQQQQQQQLSQSFQQQSILSQQQPSVVNNTYNFYSYQPQPFQPQYNIPIDRTVDPNILFNNNTGFIQQQQQLQLQVAQQQQYQQQPTNDVQWIQHKVLTTDTLAGIAIKYNTTIDVIKRINLIQGNNCISHQTLLVPSSGVVNYQPQQVQQPANSEDERKRKLIQLFAVSENISKEEARSYLVNNDWDFAKSIKVFRDDLDWESNQKYN</sequence>
<dbReference type="EMBL" id="JAVFKY010000001">
    <property type="protein sequence ID" value="KAK5581875.1"/>
    <property type="molecule type" value="Genomic_DNA"/>
</dbReference>
<feature type="region of interest" description="Disordered" evidence="1">
    <location>
        <begin position="204"/>
        <end position="225"/>
    </location>
</feature>